<reference evidence="9" key="1">
    <citation type="submission" date="2021-07" db="EMBL/GenBank/DDBJ databases">
        <authorList>
            <person name="Catto M.A."/>
            <person name="Jacobson A."/>
            <person name="Kennedy G."/>
            <person name="Labadie P."/>
            <person name="Hunt B.G."/>
            <person name="Srinivasan R."/>
        </authorList>
    </citation>
    <scope>NUCLEOTIDE SEQUENCE</scope>
    <source>
        <strain evidence="9">PL_HMW_Pooled</strain>
        <tissue evidence="9">Head</tissue>
    </source>
</reference>
<dbReference type="GO" id="GO:0032222">
    <property type="term" value="P:regulation of synaptic transmission, cholinergic"/>
    <property type="evidence" value="ECO:0007669"/>
    <property type="project" value="InterPro"/>
</dbReference>
<dbReference type="Proteomes" id="UP001219518">
    <property type="component" value="Unassembled WGS sequence"/>
</dbReference>
<comment type="caution">
    <text evidence="9">The sequence shown here is derived from an EMBL/GenBank/DDBJ whole genome shotgun (WGS) entry which is preliminary data.</text>
</comment>
<evidence type="ECO:0000256" key="4">
    <source>
        <dbReference type="ARBA" id="ARBA00022729"/>
    </source>
</evidence>
<evidence type="ECO:0000256" key="2">
    <source>
        <dbReference type="ARBA" id="ARBA00022622"/>
    </source>
</evidence>
<evidence type="ECO:0000313" key="10">
    <source>
        <dbReference type="Proteomes" id="UP001219518"/>
    </source>
</evidence>
<dbReference type="InterPro" id="IPR050975">
    <property type="entry name" value="Sleep_regulator"/>
</dbReference>
<keyword evidence="5" id="KW-1133">Transmembrane helix</keyword>
<evidence type="ECO:0000256" key="5">
    <source>
        <dbReference type="ARBA" id="ARBA00022989"/>
    </source>
</evidence>
<evidence type="ECO:0000256" key="7">
    <source>
        <dbReference type="ARBA" id="ARBA00023180"/>
    </source>
</evidence>
<gene>
    <name evidence="9" type="ORF">KUF71_020293</name>
</gene>
<dbReference type="Pfam" id="PF17064">
    <property type="entry name" value="QVR"/>
    <property type="match status" value="1"/>
</dbReference>
<sequence length="231" mass="25013">MNDLLRSRIAIGPPCLLGRDFPALRRAAPPCRQILSAERFRCRHSSELSSSARETAFSQPSQTDSAPRCLRAGSEAVRCYTCSSDQDPRCADPMDKTMLPTDCSVEQVKRAHRALAQVLGASHTMGVDAFGERFMQYGGGTPGTMGCQKLDLLVTNPLSRQQNYTIRGCVLLPEEPEEHCRRVNQAMQSPQVQNTFCGACRAEGCNAASGLSVATLAALAPVLLTLALARQ</sequence>
<dbReference type="GO" id="GO:0030431">
    <property type="term" value="P:sleep"/>
    <property type="evidence" value="ECO:0007669"/>
    <property type="project" value="InterPro"/>
</dbReference>
<reference evidence="9" key="2">
    <citation type="journal article" date="2023" name="BMC Genomics">
        <title>Pest status, molecular evolution, and epigenetic factors derived from the genome assembly of Frankliniella fusca, a thysanopteran phytovirus vector.</title>
        <authorList>
            <person name="Catto M.A."/>
            <person name="Labadie P.E."/>
            <person name="Jacobson A.L."/>
            <person name="Kennedy G.G."/>
            <person name="Srinivasan R."/>
            <person name="Hunt B.G."/>
        </authorList>
    </citation>
    <scope>NUCLEOTIDE SEQUENCE</scope>
    <source>
        <strain evidence="9">PL_HMW_Pooled</strain>
    </source>
</reference>
<name>A0AAE1GWL2_9NEOP</name>
<keyword evidence="4" id="KW-0732">Signal</keyword>
<keyword evidence="6" id="KW-0472">Membrane</keyword>
<keyword evidence="7" id="KW-0325">Glycoprotein</keyword>
<comment type="subcellular location">
    <subcellularLocation>
        <location evidence="1">Membrane</location>
        <topology evidence="1">Lipid-anchor</topology>
        <topology evidence="1">GPI-anchor</topology>
    </subcellularLocation>
</comment>
<dbReference type="EMBL" id="JAHWGI010000166">
    <property type="protein sequence ID" value="KAK3910479.1"/>
    <property type="molecule type" value="Genomic_DNA"/>
</dbReference>
<dbReference type="PANTHER" id="PTHR33562">
    <property type="entry name" value="ATILLA, ISOFORM B-RELATED-RELATED"/>
    <property type="match status" value="1"/>
</dbReference>
<keyword evidence="3" id="KW-0812">Transmembrane</keyword>
<organism evidence="9 10">
    <name type="scientific">Frankliniella fusca</name>
    <dbReference type="NCBI Taxonomy" id="407009"/>
    <lineage>
        <taxon>Eukaryota</taxon>
        <taxon>Metazoa</taxon>
        <taxon>Ecdysozoa</taxon>
        <taxon>Arthropoda</taxon>
        <taxon>Hexapoda</taxon>
        <taxon>Insecta</taxon>
        <taxon>Pterygota</taxon>
        <taxon>Neoptera</taxon>
        <taxon>Paraneoptera</taxon>
        <taxon>Thysanoptera</taxon>
        <taxon>Terebrantia</taxon>
        <taxon>Thripoidea</taxon>
        <taxon>Thripidae</taxon>
        <taxon>Frankliniella</taxon>
    </lineage>
</organism>
<proteinExistence type="predicted"/>
<evidence type="ECO:0000256" key="8">
    <source>
        <dbReference type="ARBA" id="ARBA00023288"/>
    </source>
</evidence>
<accession>A0AAE1GWL2</accession>
<evidence type="ECO:0000256" key="1">
    <source>
        <dbReference type="ARBA" id="ARBA00004589"/>
    </source>
</evidence>
<keyword evidence="10" id="KW-1185">Reference proteome</keyword>
<evidence type="ECO:0000256" key="3">
    <source>
        <dbReference type="ARBA" id="ARBA00022692"/>
    </source>
</evidence>
<dbReference type="GO" id="GO:0098552">
    <property type="term" value="C:side of membrane"/>
    <property type="evidence" value="ECO:0007669"/>
    <property type="project" value="UniProtKB-KW"/>
</dbReference>
<keyword evidence="2" id="KW-0336">GPI-anchor</keyword>
<dbReference type="PANTHER" id="PTHR33562:SF2">
    <property type="entry name" value="PROTEIN QUIVER"/>
    <property type="match status" value="1"/>
</dbReference>
<evidence type="ECO:0000313" key="9">
    <source>
        <dbReference type="EMBL" id="KAK3910479.1"/>
    </source>
</evidence>
<keyword evidence="8" id="KW-0449">Lipoprotein</keyword>
<dbReference type="AlphaFoldDB" id="A0AAE1GWL2"/>
<dbReference type="InterPro" id="IPR031424">
    <property type="entry name" value="QVR-like"/>
</dbReference>
<evidence type="ECO:0000256" key="6">
    <source>
        <dbReference type="ARBA" id="ARBA00023136"/>
    </source>
</evidence>
<protein>
    <submittedName>
        <fullName evidence="9">Alpha,alpha-trehalose-phosphate synthase [UDP-forming] 106 kDa subunit</fullName>
    </submittedName>
</protein>